<organism evidence="2 3">
    <name type="scientific">Cryomyces minteri</name>
    <dbReference type="NCBI Taxonomy" id="331657"/>
    <lineage>
        <taxon>Eukaryota</taxon>
        <taxon>Fungi</taxon>
        <taxon>Dikarya</taxon>
        <taxon>Ascomycota</taxon>
        <taxon>Pezizomycotina</taxon>
        <taxon>Dothideomycetes</taxon>
        <taxon>Dothideomycetes incertae sedis</taxon>
        <taxon>Cryomyces</taxon>
    </lineage>
</organism>
<dbReference type="Proteomes" id="UP000308768">
    <property type="component" value="Unassembled WGS sequence"/>
</dbReference>
<feature type="compositionally biased region" description="Acidic residues" evidence="1">
    <location>
        <begin position="51"/>
        <end position="62"/>
    </location>
</feature>
<name>A0A4U0XGL8_9PEZI</name>
<dbReference type="AlphaFoldDB" id="A0A4U0XGL8"/>
<feature type="region of interest" description="Disordered" evidence="1">
    <location>
        <begin position="1"/>
        <end position="69"/>
    </location>
</feature>
<reference evidence="2 3" key="1">
    <citation type="submission" date="2017-03" db="EMBL/GenBank/DDBJ databases">
        <title>Genomes of endolithic fungi from Antarctica.</title>
        <authorList>
            <person name="Coleine C."/>
            <person name="Masonjones S."/>
            <person name="Stajich J.E."/>
        </authorList>
    </citation>
    <scope>NUCLEOTIDE SEQUENCE [LARGE SCALE GENOMIC DNA]</scope>
    <source>
        <strain evidence="2 3">CCFEE 5187</strain>
    </source>
</reference>
<dbReference type="EMBL" id="NAJN01000354">
    <property type="protein sequence ID" value="TKA74503.1"/>
    <property type="molecule type" value="Genomic_DNA"/>
</dbReference>
<protein>
    <submittedName>
        <fullName evidence="2">Uncharacterized protein</fullName>
    </submittedName>
</protein>
<sequence>MSFRDRQNVSELDEENQPLLAEHTSANRADASGASYGSVTGANPVVSKTDNEDEDNLEDEEDKEVKQQQ</sequence>
<dbReference type="OrthoDB" id="6500128at2759"/>
<feature type="non-terminal residue" evidence="2">
    <location>
        <position position="69"/>
    </location>
</feature>
<evidence type="ECO:0000313" key="3">
    <source>
        <dbReference type="Proteomes" id="UP000308768"/>
    </source>
</evidence>
<evidence type="ECO:0000313" key="2">
    <source>
        <dbReference type="EMBL" id="TKA74503.1"/>
    </source>
</evidence>
<evidence type="ECO:0000256" key="1">
    <source>
        <dbReference type="SAM" id="MobiDB-lite"/>
    </source>
</evidence>
<accession>A0A4U0XGL8</accession>
<keyword evidence="3" id="KW-1185">Reference proteome</keyword>
<comment type="caution">
    <text evidence="2">The sequence shown here is derived from an EMBL/GenBank/DDBJ whole genome shotgun (WGS) entry which is preliminary data.</text>
</comment>
<gene>
    <name evidence="2" type="ORF">B0A49_05609</name>
</gene>
<proteinExistence type="predicted"/>